<evidence type="ECO:0000313" key="3">
    <source>
        <dbReference type="Proteomes" id="UP000282582"/>
    </source>
</evidence>
<dbReference type="SUPFAM" id="SSF75005">
    <property type="entry name" value="Arabinanase/levansucrase/invertase"/>
    <property type="match status" value="1"/>
</dbReference>
<evidence type="ECO:0008006" key="4">
    <source>
        <dbReference type="Google" id="ProtNLM"/>
    </source>
</evidence>
<proteinExistence type="predicted"/>
<dbReference type="CDD" id="cd18821">
    <property type="entry name" value="GH43_Pc3Gal43A-like"/>
    <property type="match status" value="1"/>
</dbReference>
<accession>A0A3M6Z9M1</accession>
<dbReference type="PANTHER" id="PTHR22925">
    <property type="entry name" value="GLYCOSYL HYDROLASE 43 FAMILY MEMBER"/>
    <property type="match status" value="1"/>
</dbReference>
<reference evidence="2 3" key="1">
    <citation type="journal article" date="2018" name="BMC Genomics">
        <title>Genomic evidence for intraspecific hybridization in a clonal and extremely halotolerant yeast.</title>
        <authorList>
            <person name="Gostincar C."/>
            <person name="Stajich J.E."/>
            <person name="Zupancic J."/>
            <person name="Zalar P."/>
            <person name="Gunde-Cimerman N."/>
        </authorList>
    </citation>
    <scope>NUCLEOTIDE SEQUENCE [LARGE SCALE GENOMIC DNA]</scope>
    <source>
        <strain evidence="2 3">EXF-6654</strain>
    </source>
</reference>
<sequence length="467" mass="51112">MYLPLATAWYLLSAVGFSTVAKAANATFYPTMNMTDTDGNLIQAHGGDIIQSQDSDDTAWYWFGEDKTGETTSGHFQAVNCYKSADFATWEFVGPVLSPIEGTKISSEAVVERPKVIYNDQNQEYVMWFHSDNSSYGAAMVGVATSGTIDGEYNWRGSFKPFGNDSRDMTVWKDPEDGSAYLIFATSGNADLQIASLTDDYYNVSEALYTFADKYWEAPGVFKIDGTFYLIYSRQDGWTPTDNYYMTASSMAGSWSEPTLLAPEGAYSYLTQNAYDIVIQGSEQTTYLYYGDHWSGNQLSSSTYAFYPVISNSSGLTLHRTGGWSLDIETGLWTDLPYTTITAADSTTAASTLIPYDDACAGGMAANMTAEQTFTFTWSGGDAGDKVLGIQYVYDGPKNAFKHIGVAVDGKMVEGNALPETTRGTTFAQEVPFPATLQEGSEVVLTLLDADGSEFFIEGVKVYPHLQ</sequence>
<feature type="chain" id="PRO_5018004458" description="CBM6 domain-containing protein" evidence="1">
    <location>
        <begin position="24"/>
        <end position="467"/>
    </location>
</feature>
<dbReference type="InterPro" id="IPR023296">
    <property type="entry name" value="Glyco_hydro_beta-prop_sf"/>
</dbReference>
<evidence type="ECO:0000256" key="1">
    <source>
        <dbReference type="SAM" id="SignalP"/>
    </source>
</evidence>
<evidence type="ECO:0000313" key="2">
    <source>
        <dbReference type="EMBL" id="RMY11904.1"/>
    </source>
</evidence>
<protein>
    <recommendedName>
        <fullName evidence="4">CBM6 domain-containing protein</fullName>
    </recommendedName>
</protein>
<organism evidence="2 3">
    <name type="scientific">Hortaea werneckii</name>
    <name type="common">Black yeast</name>
    <name type="synonym">Cladosporium werneckii</name>
    <dbReference type="NCBI Taxonomy" id="91943"/>
    <lineage>
        <taxon>Eukaryota</taxon>
        <taxon>Fungi</taxon>
        <taxon>Dikarya</taxon>
        <taxon>Ascomycota</taxon>
        <taxon>Pezizomycotina</taxon>
        <taxon>Dothideomycetes</taxon>
        <taxon>Dothideomycetidae</taxon>
        <taxon>Mycosphaerellales</taxon>
        <taxon>Teratosphaeriaceae</taxon>
        <taxon>Hortaea</taxon>
    </lineage>
</organism>
<comment type="caution">
    <text evidence="2">The sequence shown here is derived from an EMBL/GenBank/DDBJ whole genome shotgun (WGS) entry which is preliminary data.</text>
</comment>
<dbReference type="VEuPathDB" id="FungiDB:BTJ68_08171"/>
<dbReference type="EMBL" id="QWIK01000154">
    <property type="protein sequence ID" value="RMY11904.1"/>
    <property type="molecule type" value="Genomic_DNA"/>
</dbReference>
<gene>
    <name evidence="2" type="ORF">D0868_02875</name>
</gene>
<feature type="signal peptide" evidence="1">
    <location>
        <begin position="1"/>
        <end position="23"/>
    </location>
</feature>
<keyword evidence="1" id="KW-0732">Signal</keyword>
<dbReference type="PANTHER" id="PTHR22925:SF3">
    <property type="entry name" value="GLYCOSYL HYDROLASE FAMILY PROTEIN 43"/>
    <property type="match status" value="1"/>
</dbReference>
<name>A0A3M6Z9M1_HORWE</name>
<dbReference type="Proteomes" id="UP000282582">
    <property type="component" value="Unassembled WGS sequence"/>
</dbReference>
<dbReference type="AlphaFoldDB" id="A0A3M6Z9M1"/>
<dbReference type="Gene3D" id="2.115.10.20">
    <property type="entry name" value="Glycosyl hydrolase domain, family 43"/>
    <property type="match status" value="1"/>
</dbReference>